<dbReference type="Pfam" id="PF00535">
    <property type="entry name" value="Glycos_transf_2"/>
    <property type="match status" value="1"/>
</dbReference>
<evidence type="ECO:0000256" key="2">
    <source>
        <dbReference type="ARBA" id="ARBA00022676"/>
    </source>
</evidence>
<accession>A0A1J5RAP8</accession>
<evidence type="ECO:0000313" key="5">
    <source>
        <dbReference type="EMBL" id="OIQ93152.1"/>
    </source>
</evidence>
<reference evidence="5" key="1">
    <citation type="submission" date="2016-10" db="EMBL/GenBank/DDBJ databases">
        <title>Sequence of Gallionella enrichment culture.</title>
        <authorList>
            <person name="Poehlein A."/>
            <person name="Muehling M."/>
            <person name="Daniel R."/>
        </authorList>
    </citation>
    <scope>NUCLEOTIDE SEQUENCE</scope>
</reference>
<evidence type="ECO:0000256" key="1">
    <source>
        <dbReference type="ARBA" id="ARBA00006739"/>
    </source>
</evidence>
<dbReference type="GO" id="GO:0009247">
    <property type="term" value="P:glycolipid biosynthetic process"/>
    <property type="evidence" value="ECO:0007669"/>
    <property type="project" value="TreeGrafter"/>
</dbReference>
<proteinExistence type="inferred from homology"/>
<dbReference type="AlphaFoldDB" id="A0A1J5RAP8"/>
<keyword evidence="3 5" id="KW-0808">Transferase</keyword>
<organism evidence="5">
    <name type="scientific">mine drainage metagenome</name>
    <dbReference type="NCBI Taxonomy" id="410659"/>
    <lineage>
        <taxon>unclassified sequences</taxon>
        <taxon>metagenomes</taxon>
        <taxon>ecological metagenomes</taxon>
    </lineage>
</organism>
<dbReference type="Gene3D" id="3.90.550.10">
    <property type="entry name" value="Spore Coat Polysaccharide Biosynthesis Protein SpsA, Chain A"/>
    <property type="match status" value="1"/>
</dbReference>
<feature type="domain" description="Glycosyltransferase 2-like" evidence="4">
    <location>
        <begin position="5"/>
        <end position="171"/>
    </location>
</feature>
<dbReference type="EMBL" id="MLJW01000213">
    <property type="protein sequence ID" value="OIQ93152.1"/>
    <property type="molecule type" value="Genomic_DNA"/>
</dbReference>
<protein>
    <submittedName>
        <fullName evidence="5">Undecaprenyl-phosphate mannosyltransferase</fullName>
        <ecNumber evidence="5">2.4.1.54</ecNumber>
    </submittedName>
</protein>
<name>A0A1J5RAP8_9ZZZZ</name>
<dbReference type="InterPro" id="IPR029044">
    <property type="entry name" value="Nucleotide-diphossugar_trans"/>
</dbReference>
<dbReference type="GO" id="GO:0004582">
    <property type="term" value="F:dolichyl-phosphate beta-D-mannosyltransferase activity"/>
    <property type="evidence" value="ECO:0007669"/>
    <property type="project" value="InterPro"/>
</dbReference>
<dbReference type="SUPFAM" id="SSF53448">
    <property type="entry name" value="Nucleotide-diphospho-sugar transferases"/>
    <property type="match status" value="1"/>
</dbReference>
<evidence type="ECO:0000256" key="3">
    <source>
        <dbReference type="ARBA" id="ARBA00022679"/>
    </source>
</evidence>
<dbReference type="GO" id="GO:0016020">
    <property type="term" value="C:membrane"/>
    <property type="evidence" value="ECO:0007669"/>
    <property type="project" value="GOC"/>
</dbReference>
<evidence type="ECO:0000259" key="4">
    <source>
        <dbReference type="Pfam" id="PF00535"/>
    </source>
</evidence>
<gene>
    <name evidence="5" type="ORF">GALL_248580</name>
</gene>
<sequence length="252" mass="27249">MRVLVVIPTYNELGSLPLTLDRLRTAVPTAEVLIVDDGSPDGTGELADERAAADSSVHVMHRTEKRGLGPAYLAGFAWALERGYDVIVEMDADGSHRAVDLPGILARIDADPSRPADLVLGSRWIPGGHVQNWPWHRQLLSRGGNTYARILLGIPLKDVTGGFRAYRASALAAMDLAGIESHGYCFQVDMARRLIRSGANVVEVPITFVEREAGESKMSRGIVVEALAKVTQWGLQDVTHAAAGAVRRLLRG</sequence>
<dbReference type="GO" id="GO:0047267">
    <property type="term" value="F:undecaprenyl-phosphate mannosyltransferase activity"/>
    <property type="evidence" value="ECO:0007669"/>
    <property type="project" value="UniProtKB-EC"/>
</dbReference>
<dbReference type="PANTHER" id="PTHR43398">
    <property type="entry name" value="DOLICHOL-PHOSPHATE MANNOSYLTRANSFERASE SUBUNIT 1"/>
    <property type="match status" value="1"/>
</dbReference>
<dbReference type="PANTHER" id="PTHR43398:SF1">
    <property type="entry name" value="DOLICHOL-PHOSPHATE MANNOSYLTRANSFERASE SUBUNIT 1"/>
    <property type="match status" value="1"/>
</dbReference>
<dbReference type="EC" id="2.4.1.54" evidence="5"/>
<dbReference type="InterPro" id="IPR039528">
    <property type="entry name" value="DPM1-like"/>
</dbReference>
<dbReference type="FunFam" id="3.90.550.10:FF:000122">
    <property type="entry name" value="Dolichol-phosphate mannosyltransferase subunit 1"/>
    <property type="match status" value="1"/>
</dbReference>
<comment type="caution">
    <text evidence="5">The sequence shown here is derived from an EMBL/GenBank/DDBJ whole genome shotgun (WGS) entry which is preliminary data.</text>
</comment>
<dbReference type="CDD" id="cd06442">
    <property type="entry name" value="DPM1_like"/>
    <property type="match status" value="1"/>
</dbReference>
<keyword evidence="2 5" id="KW-0328">Glycosyltransferase</keyword>
<dbReference type="InterPro" id="IPR001173">
    <property type="entry name" value="Glyco_trans_2-like"/>
</dbReference>
<comment type="similarity">
    <text evidence="1">Belongs to the glycosyltransferase 2 family.</text>
</comment>